<evidence type="ECO:0000313" key="3">
    <source>
        <dbReference type="Proteomes" id="UP000001034"/>
    </source>
</evidence>
<dbReference type="Proteomes" id="UP000001034">
    <property type="component" value="Segment"/>
</dbReference>
<feature type="region of interest" description="Disordered" evidence="1">
    <location>
        <begin position="37"/>
        <end position="76"/>
    </location>
</feature>
<dbReference type="EMBL" id="AB366653">
    <property type="protein sequence ID" value="BAG41521.1"/>
    <property type="molecule type" value="Genomic_DNA"/>
</dbReference>
<protein>
    <submittedName>
        <fullName evidence="2">Uncharacterized protein</fullName>
    </submittedName>
</protein>
<evidence type="ECO:0000256" key="1">
    <source>
        <dbReference type="SAM" id="MobiDB-lite"/>
    </source>
</evidence>
<organism evidence="2 3">
    <name type="scientific">Ralstonia phage phiRSL1</name>
    <dbReference type="NCBI Taxonomy" id="1980924"/>
    <lineage>
        <taxon>Viruses</taxon>
        <taxon>Duplodnaviria</taxon>
        <taxon>Heunggongvirae</taxon>
        <taxon>Uroviricota</taxon>
        <taxon>Caudoviricetes</taxon>
        <taxon>Mieseafarmvirus</taxon>
        <taxon>Mieseafarmvirus RSL1</taxon>
    </lineage>
</organism>
<dbReference type="GeneID" id="6369882"/>
<reference evidence="2 3" key="1">
    <citation type="journal article" date="2010" name="Virology">
        <title>A jumbo phage infecting the phytopathogen Ralstonia solanacearum defines a new lineage of the Myoviridae family.</title>
        <authorList>
            <person name="Yamada T."/>
            <person name="Satoh S."/>
            <person name="Ishikawa H."/>
            <person name="Fujiwara A."/>
            <person name="Kawasaki T."/>
            <person name="Fujie M."/>
            <person name="Ogata H."/>
        </authorList>
    </citation>
    <scope>NUCLEOTIDE SEQUENCE [LARGE SCALE GENOMIC DNA]</scope>
</reference>
<feature type="compositionally biased region" description="Basic and acidic residues" evidence="1">
    <location>
        <begin position="37"/>
        <end position="59"/>
    </location>
</feature>
<dbReference type="KEGG" id="vg:6369882"/>
<evidence type="ECO:0000313" key="2">
    <source>
        <dbReference type="EMBL" id="BAG41521.1"/>
    </source>
</evidence>
<dbReference type="RefSeq" id="YP_001949951.1">
    <property type="nucleotide sequence ID" value="NC_010811.2"/>
</dbReference>
<proteinExistence type="predicted"/>
<accession>B2ZXU5</accession>
<name>B2ZXU5_9CAUD</name>
<sequence>MEKLKVNGLSPLQTLVAIGAGLGVNILAPLQNLPSKFKERPARKQTAEDRKRLEAAAAKRERKARKLMGPRNDQTK</sequence>
<keyword evidence="3" id="KW-1185">Reference proteome</keyword>